<accession>A0A6A7ANL9</accession>
<name>A0A6A7ANL9_9PLEO</name>
<evidence type="ECO:0000313" key="1">
    <source>
        <dbReference type="EMBL" id="KAF2843917.1"/>
    </source>
</evidence>
<sequence length="202" mass="22515">MAVGNEVFDFNGGDGTIGRRTVVARLSPEKAVLRSGRKIGLWAGGGREARFWRFSLLVCEGTVAEEIRASLLSYLPVGCEVLVGVFCGGSADKGSFEEEGREYVAEGITDVGLVSDECWEDYDHGWDWGRNPIWEGVRLLPLDWDPEECWEKRECSLFTCCGEVAWAAQERIIGENAVGLVDQAGVHLLEREFEQIEIKLRQ</sequence>
<keyword evidence="2" id="KW-1185">Reference proteome</keyword>
<dbReference type="EMBL" id="MU006471">
    <property type="protein sequence ID" value="KAF2843917.1"/>
    <property type="molecule type" value="Genomic_DNA"/>
</dbReference>
<reference evidence="1" key="1">
    <citation type="submission" date="2020-01" db="EMBL/GenBank/DDBJ databases">
        <authorList>
            <consortium name="DOE Joint Genome Institute"/>
            <person name="Haridas S."/>
            <person name="Albert R."/>
            <person name="Binder M."/>
            <person name="Bloem J."/>
            <person name="Labutti K."/>
            <person name="Salamov A."/>
            <person name="Andreopoulos B."/>
            <person name="Baker S.E."/>
            <person name="Barry K."/>
            <person name="Bills G."/>
            <person name="Bluhm B.H."/>
            <person name="Cannon C."/>
            <person name="Castanera R."/>
            <person name="Culley D.E."/>
            <person name="Daum C."/>
            <person name="Ezra D."/>
            <person name="Gonzalez J.B."/>
            <person name="Henrissat B."/>
            <person name="Kuo A."/>
            <person name="Liang C."/>
            <person name="Lipzen A."/>
            <person name="Lutzoni F."/>
            <person name="Magnuson J."/>
            <person name="Mondo S."/>
            <person name="Nolan M."/>
            <person name="Ohm R."/>
            <person name="Pangilinan J."/>
            <person name="Park H.-J."/>
            <person name="Ramirez L."/>
            <person name="Alfaro M."/>
            <person name="Sun H."/>
            <person name="Tritt A."/>
            <person name="Yoshinaga Y."/>
            <person name="Zwiers L.-H."/>
            <person name="Turgeon B.G."/>
            <person name="Goodwin S.B."/>
            <person name="Spatafora J.W."/>
            <person name="Crous P.W."/>
            <person name="Grigoriev I.V."/>
        </authorList>
    </citation>
    <scope>NUCLEOTIDE SEQUENCE</scope>
    <source>
        <strain evidence="1">IPT5</strain>
    </source>
</reference>
<proteinExistence type="predicted"/>
<dbReference type="AlphaFoldDB" id="A0A6A7ANL9"/>
<dbReference type="Proteomes" id="UP000799423">
    <property type="component" value="Unassembled WGS sequence"/>
</dbReference>
<evidence type="ECO:0000313" key="2">
    <source>
        <dbReference type="Proteomes" id="UP000799423"/>
    </source>
</evidence>
<organism evidence="1 2">
    <name type="scientific">Plenodomus tracheiphilus IPT5</name>
    <dbReference type="NCBI Taxonomy" id="1408161"/>
    <lineage>
        <taxon>Eukaryota</taxon>
        <taxon>Fungi</taxon>
        <taxon>Dikarya</taxon>
        <taxon>Ascomycota</taxon>
        <taxon>Pezizomycotina</taxon>
        <taxon>Dothideomycetes</taxon>
        <taxon>Pleosporomycetidae</taxon>
        <taxon>Pleosporales</taxon>
        <taxon>Pleosporineae</taxon>
        <taxon>Leptosphaeriaceae</taxon>
        <taxon>Plenodomus</taxon>
    </lineage>
</organism>
<protein>
    <submittedName>
        <fullName evidence="1">Uncharacterized protein</fullName>
    </submittedName>
</protein>
<gene>
    <name evidence="1" type="ORF">T440DRAFT_473809</name>
</gene>